<evidence type="ECO:0000256" key="2">
    <source>
        <dbReference type="ARBA" id="ARBA00008296"/>
    </source>
</evidence>
<dbReference type="Pfam" id="PF06244">
    <property type="entry name" value="Ccdc124"/>
    <property type="match status" value="1"/>
</dbReference>
<protein>
    <recommendedName>
        <fullName evidence="5">Coiled-coil domain-containing protein</fullName>
    </recommendedName>
</protein>
<evidence type="ECO:0000256" key="4">
    <source>
        <dbReference type="SAM" id="MobiDB-lite"/>
    </source>
</evidence>
<reference evidence="6 7" key="1">
    <citation type="submission" date="2013-11" db="EMBL/GenBank/DDBJ databases">
        <title>Opisthorchis viverrini - life in the bile duct.</title>
        <authorList>
            <person name="Young N.D."/>
            <person name="Nagarajan N."/>
            <person name="Lin S.J."/>
            <person name="Korhonen P.K."/>
            <person name="Jex A.R."/>
            <person name="Hall R.S."/>
            <person name="Safavi-Hemami H."/>
            <person name="Kaewkong W."/>
            <person name="Bertrand D."/>
            <person name="Gao S."/>
            <person name="Seet Q."/>
            <person name="Wongkham S."/>
            <person name="Teh B.T."/>
            <person name="Wongkham C."/>
            <person name="Intapan P.M."/>
            <person name="Maleewong W."/>
            <person name="Yang X."/>
            <person name="Hu M."/>
            <person name="Wang Z."/>
            <person name="Hofmann A."/>
            <person name="Sternberg P.W."/>
            <person name="Tan P."/>
            <person name="Wang J."/>
            <person name="Gasser R.B."/>
        </authorList>
    </citation>
    <scope>NUCLEOTIDE SEQUENCE [LARGE SCALE GENOMIC DNA]</scope>
</reference>
<name>A0A075A5Q3_OPIVI</name>
<dbReference type="EMBL" id="KL596623">
    <property type="protein sequence ID" value="KER33632.1"/>
    <property type="molecule type" value="Genomic_DNA"/>
</dbReference>
<evidence type="ECO:0000256" key="1">
    <source>
        <dbReference type="ARBA" id="ARBA00004214"/>
    </source>
</evidence>
<dbReference type="GO" id="GO:0005634">
    <property type="term" value="C:nucleus"/>
    <property type="evidence" value="ECO:0007669"/>
    <property type="project" value="TreeGrafter"/>
</dbReference>
<sequence>MDMLVAWGNTLLPSHSCRRGQYDFTPRQPRTTITRSAGSRCSWSGCSPLAFLAWLHLVKRSSSQCSPRDRCSTQARPPRQGGSSVEARERRAAKKKEEQLKKEREAEEAYWKEDDKHAIRKIQRKDERDDKRQEELDRKKELKRIYEEEMANAKNIKGASGKATQSNKLTQAQIAAARANLAAQLAALNKKNQEQSEQELAPNPNRVEVDGAEARTVEDAIAILNVDDDSTADLDRHPERRLKAAYSAYEEKMLPILREENPGLRISQLKQMIFKKFQTAPENPKNQIHSSYNAGRQQ</sequence>
<evidence type="ECO:0000256" key="3">
    <source>
        <dbReference type="ARBA" id="ARBA00023054"/>
    </source>
</evidence>
<dbReference type="GeneID" id="20314711"/>
<dbReference type="GO" id="GO:0003713">
    <property type="term" value="F:transcription coactivator activity"/>
    <property type="evidence" value="ECO:0007669"/>
    <property type="project" value="TreeGrafter"/>
</dbReference>
<dbReference type="PANTHER" id="PTHR21680">
    <property type="entry name" value="COILED-COIL DOMAIN-CONTAINING PROTEIN 124"/>
    <property type="match status" value="1"/>
</dbReference>
<organism evidence="6 7">
    <name type="scientific">Opisthorchis viverrini</name>
    <name type="common">Southeast Asian liver fluke</name>
    <dbReference type="NCBI Taxonomy" id="6198"/>
    <lineage>
        <taxon>Eukaryota</taxon>
        <taxon>Metazoa</taxon>
        <taxon>Spiralia</taxon>
        <taxon>Lophotrochozoa</taxon>
        <taxon>Platyhelminthes</taxon>
        <taxon>Trematoda</taxon>
        <taxon>Digenea</taxon>
        <taxon>Opisthorchiida</taxon>
        <taxon>Opisthorchiata</taxon>
        <taxon>Opisthorchiidae</taxon>
        <taxon>Opisthorchis</taxon>
    </lineage>
</organism>
<evidence type="ECO:0000313" key="7">
    <source>
        <dbReference type="Proteomes" id="UP000054324"/>
    </source>
</evidence>
<dbReference type="GO" id="GO:0006366">
    <property type="term" value="P:transcription by RNA polymerase II"/>
    <property type="evidence" value="ECO:0007669"/>
    <property type="project" value="TreeGrafter"/>
</dbReference>
<dbReference type="OrthoDB" id="76412at2759"/>
<keyword evidence="7" id="KW-1185">Reference proteome</keyword>
<feature type="region of interest" description="Disordered" evidence="4">
    <location>
        <begin position="279"/>
        <end position="298"/>
    </location>
</feature>
<keyword evidence="3" id="KW-0175">Coiled coil</keyword>
<dbReference type="InterPro" id="IPR010422">
    <property type="entry name" value="Ccdc124/Oxs1"/>
</dbReference>
<accession>A0A075A5Q3</accession>
<dbReference type="KEGG" id="ovi:T265_00523"/>
<gene>
    <name evidence="6" type="ORF">T265_00523</name>
</gene>
<dbReference type="PANTHER" id="PTHR21680:SF0">
    <property type="entry name" value="COILED-COIL DOMAIN-CONTAINING PROTEIN 124"/>
    <property type="match status" value="1"/>
</dbReference>
<evidence type="ECO:0000313" key="6">
    <source>
        <dbReference type="EMBL" id="KER33632.1"/>
    </source>
</evidence>
<dbReference type="STRING" id="6198.A0A075A5Q3"/>
<dbReference type="AlphaFoldDB" id="A0A075A5Q3"/>
<proteinExistence type="inferred from homology"/>
<feature type="compositionally biased region" description="Basic and acidic residues" evidence="4">
    <location>
        <begin position="86"/>
        <end position="111"/>
    </location>
</feature>
<comment type="similarity">
    <text evidence="2">Belongs to the CCDC124 family.</text>
</comment>
<dbReference type="Proteomes" id="UP000054324">
    <property type="component" value="Unassembled WGS sequence"/>
</dbReference>
<dbReference type="GO" id="GO:0030496">
    <property type="term" value="C:midbody"/>
    <property type="evidence" value="ECO:0007669"/>
    <property type="project" value="UniProtKB-SubCell"/>
</dbReference>
<dbReference type="InterPro" id="IPR054414">
    <property type="entry name" value="Ccdc124/Oxs1_C"/>
</dbReference>
<comment type="subcellular location">
    <subcellularLocation>
        <location evidence="1">Midbody</location>
    </subcellularLocation>
</comment>
<feature type="region of interest" description="Disordered" evidence="4">
    <location>
        <begin position="64"/>
        <end position="111"/>
    </location>
</feature>
<evidence type="ECO:0000259" key="5">
    <source>
        <dbReference type="Pfam" id="PF06244"/>
    </source>
</evidence>
<feature type="domain" description="Coiled-coil" evidence="5">
    <location>
        <begin position="203"/>
        <end position="287"/>
    </location>
</feature>
<dbReference type="CTD" id="20314711"/>
<dbReference type="RefSeq" id="XP_009162591.1">
    <property type="nucleotide sequence ID" value="XM_009164327.1"/>
</dbReference>
<feature type="compositionally biased region" description="Polar residues" evidence="4">
    <location>
        <begin position="280"/>
        <end position="298"/>
    </location>
</feature>